<dbReference type="Proteomes" id="UP001500194">
    <property type="component" value="Unassembled WGS sequence"/>
</dbReference>
<keyword evidence="2" id="KW-1185">Reference proteome</keyword>
<organism evidence="1 2">
    <name type="scientific">Salarchaeum japonicum</name>
    <dbReference type="NCBI Taxonomy" id="555573"/>
    <lineage>
        <taxon>Archaea</taxon>
        <taxon>Methanobacteriati</taxon>
        <taxon>Methanobacteriota</taxon>
        <taxon>Stenosarchaea group</taxon>
        <taxon>Halobacteria</taxon>
        <taxon>Halobacteriales</taxon>
        <taxon>Halobacteriaceae</taxon>
    </lineage>
</organism>
<evidence type="ECO:0000313" key="1">
    <source>
        <dbReference type="EMBL" id="GAA0644975.1"/>
    </source>
</evidence>
<evidence type="ECO:0000313" key="2">
    <source>
        <dbReference type="Proteomes" id="UP001500194"/>
    </source>
</evidence>
<sequence length="71" mass="8099">MNATVRVDVETGNGRERVYRGTSLSEATDAAIEELENGGLATVRNREYFSRFWSSDRVADVTRRLREAAYR</sequence>
<accession>A0AAV3SY73</accession>
<name>A0AAV3SY73_9EURY</name>
<reference evidence="1 2" key="1">
    <citation type="journal article" date="2019" name="Int. J. Syst. Evol. Microbiol.">
        <title>The Global Catalogue of Microorganisms (GCM) 10K type strain sequencing project: providing services to taxonomists for standard genome sequencing and annotation.</title>
        <authorList>
            <consortium name="The Broad Institute Genomics Platform"/>
            <consortium name="The Broad Institute Genome Sequencing Center for Infectious Disease"/>
            <person name="Wu L."/>
            <person name="Ma J."/>
        </authorList>
    </citation>
    <scope>NUCLEOTIDE SEQUENCE [LARGE SCALE GENOMIC DNA]</scope>
    <source>
        <strain evidence="1 2">JCM 16327</strain>
    </source>
</reference>
<dbReference type="AlphaFoldDB" id="A0AAV3SY73"/>
<gene>
    <name evidence="1" type="ORF">GCM10009019_03780</name>
</gene>
<dbReference type="RefSeq" id="WP_227261904.1">
    <property type="nucleotide sequence ID" value="NZ_CP085324.1"/>
</dbReference>
<proteinExistence type="predicted"/>
<protein>
    <submittedName>
        <fullName evidence="1">Uncharacterized protein</fullName>
    </submittedName>
</protein>
<dbReference type="EMBL" id="BAAADU010000002">
    <property type="protein sequence ID" value="GAA0644975.1"/>
    <property type="molecule type" value="Genomic_DNA"/>
</dbReference>
<comment type="caution">
    <text evidence="1">The sequence shown here is derived from an EMBL/GenBank/DDBJ whole genome shotgun (WGS) entry which is preliminary data.</text>
</comment>
<dbReference type="GeneID" id="68572507"/>